<name>A0A4C1VNY1_EUMVA</name>
<reference evidence="1 2" key="1">
    <citation type="journal article" date="2019" name="Commun. Biol.">
        <title>The bagworm genome reveals a unique fibroin gene that provides high tensile strength.</title>
        <authorList>
            <person name="Kono N."/>
            <person name="Nakamura H."/>
            <person name="Ohtoshi R."/>
            <person name="Tomita M."/>
            <person name="Numata K."/>
            <person name="Arakawa K."/>
        </authorList>
    </citation>
    <scope>NUCLEOTIDE SEQUENCE [LARGE SCALE GENOMIC DNA]</scope>
</reference>
<gene>
    <name evidence="1" type="ORF">EVAR_87099_1</name>
</gene>
<evidence type="ECO:0000313" key="1">
    <source>
        <dbReference type="EMBL" id="GBP40836.1"/>
    </source>
</evidence>
<accession>A0A4C1VNY1</accession>
<dbReference type="Proteomes" id="UP000299102">
    <property type="component" value="Unassembled WGS sequence"/>
</dbReference>
<dbReference type="AlphaFoldDB" id="A0A4C1VNY1"/>
<sequence>MTALTDEFLSQRKPYAPWFGEHVKLPVAVTELVTPVFNGPCRALAKENKGCSQHYLKRPIDIQMQSARDSLTSDPLGSPRRRESRELSTQIVFRVEGDFLLKFPFDPVLRVCGVVWRRGYFSYYYGLPEHASSLYIEGRTRSIYLREEDKLSHAQDRIFSPPQFANIREQLSAIGISWNLSRTVPNYCCNVAGMFLSRTYFRRAASSSALHSYCGEAKLFSVGRMISFFVGLRSIPPLVRTSTARTILLGPG</sequence>
<keyword evidence="2" id="KW-1185">Reference proteome</keyword>
<protein>
    <submittedName>
        <fullName evidence="1">Uncharacterized protein</fullName>
    </submittedName>
</protein>
<dbReference type="EMBL" id="BGZK01000388">
    <property type="protein sequence ID" value="GBP40836.1"/>
    <property type="molecule type" value="Genomic_DNA"/>
</dbReference>
<evidence type="ECO:0000313" key="2">
    <source>
        <dbReference type="Proteomes" id="UP000299102"/>
    </source>
</evidence>
<proteinExistence type="predicted"/>
<comment type="caution">
    <text evidence="1">The sequence shown here is derived from an EMBL/GenBank/DDBJ whole genome shotgun (WGS) entry which is preliminary data.</text>
</comment>
<organism evidence="1 2">
    <name type="scientific">Eumeta variegata</name>
    <name type="common">Bagworm moth</name>
    <name type="synonym">Eumeta japonica</name>
    <dbReference type="NCBI Taxonomy" id="151549"/>
    <lineage>
        <taxon>Eukaryota</taxon>
        <taxon>Metazoa</taxon>
        <taxon>Ecdysozoa</taxon>
        <taxon>Arthropoda</taxon>
        <taxon>Hexapoda</taxon>
        <taxon>Insecta</taxon>
        <taxon>Pterygota</taxon>
        <taxon>Neoptera</taxon>
        <taxon>Endopterygota</taxon>
        <taxon>Lepidoptera</taxon>
        <taxon>Glossata</taxon>
        <taxon>Ditrysia</taxon>
        <taxon>Tineoidea</taxon>
        <taxon>Psychidae</taxon>
        <taxon>Oiketicinae</taxon>
        <taxon>Eumeta</taxon>
    </lineage>
</organism>